<sequence>MRYGLLVTQFLLVAVTQTSIFWIKHVMRNTKCTVQQMEQNGARSCQGDFLQKYEGINARPI</sequence>
<gene>
    <name evidence="1" type="ORF">BTMF_LOCUS11701</name>
</gene>
<protein>
    <submittedName>
        <fullName evidence="3">Secreted protein</fullName>
    </submittedName>
</protein>
<evidence type="ECO:0000313" key="1">
    <source>
        <dbReference type="EMBL" id="VDO39961.1"/>
    </source>
</evidence>
<proteinExistence type="predicted"/>
<accession>A0A0R3R115</accession>
<evidence type="ECO:0000313" key="2">
    <source>
        <dbReference type="Proteomes" id="UP000280834"/>
    </source>
</evidence>
<reference evidence="1 2" key="2">
    <citation type="submission" date="2018-11" db="EMBL/GenBank/DDBJ databases">
        <authorList>
            <consortium name="Pathogen Informatics"/>
        </authorList>
    </citation>
    <scope>NUCLEOTIDE SEQUENCE [LARGE SCALE GENOMIC DNA]</scope>
</reference>
<dbReference type="WBParaSite" id="BTMF_0001370201-mRNA-1">
    <property type="protein sequence ID" value="BTMF_0001370201-mRNA-1"/>
    <property type="gene ID" value="BTMF_0001370201"/>
</dbReference>
<dbReference type="Proteomes" id="UP000280834">
    <property type="component" value="Unassembled WGS sequence"/>
</dbReference>
<name>A0A0R3R115_9BILA</name>
<reference evidence="3" key="1">
    <citation type="submission" date="2017-02" db="UniProtKB">
        <authorList>
            <consortium name="WormBaseParasite"/>
        </authorList>
    </citation>
    <scope>IDENTIFICATION</scope>
</reference>
<keyword evidence="2" id="KW-1185">Reference proteome</keyword>
<dbReference type="AlphaFoldDB" id="A0A0R3R115"/>
<organism evidence="3">
    <name type="scientific">Brugia timori</name>
    <dbReference type="NCBI Taxonomy" id="42155"/>
    <lineage>
        <taxon>Eukaryota</taxon>
        <taxon>Metazoa</taxon>
        <taxon>Ecdysozoa</taxon>
        <taxon>Nematoda</taxon>
        <taxon>Chromadorea</taxon>
        <taxon>Rhabditida</taxon>
        <taxon>Spirurina</taxon>
        <taxon>Spiruromorpha</taxon>
        <taxon>Filarioidea</taxon>
        <taxon>Onchocercidae</taxon>
        <taxon>Brugia</taxon>
    </lineage>
</organism>
<evidence type="ECO:0000313" key="3">
    <source>
        <dbReference type="WBParaSite" id="BTMF_0001370201-mRNA-1"/>
    </source>
</evidence>
<dbReference type="EMBL" id="UZAG01018524">
    <property type="protein sequence ID" value="VDO39961.1"/>
    <property type="molecule type" value="Genomic_DNA"/>
</dbReference>